<dbReference type="InterPro" id="IPR010982">
    <property type="entry name" value="Lambda_DNA-bd_dom_sf"/>
</dbReference>
<dbReference type="AlphaFoldDB" id="A0A0C2SFK7"/>
<proteinExistence type="predicted"/>
<dbReference type="PANTHER" id="PTHR46797">
    <property type="entry name" value="HTH-TYPE TRANSCRIPTIONAL REGULATOR"/>
    <property type="match status" value="1"/>
</dbReference>
<dbReference type="Pfam" id="PF01381">
    <property type="entry name" value="HTH_3"/>
    <property type="match status" value="1"/>
</dbReference>
<keyword evidence="4" id="KW-1185">Reference proteome</keyword>
<dbReference type="CDD" id="cd00093">
    <property type="entry name" value="HTH_XRE"/>
    <property type="match status" value="1"/>
</dbReference>
<dbReference type="GO" id="GO:0005829">
    <property type="term" value="C:cytosol"/>
    <property type="evidence" value="ECO:0007669"/>
    <property type="project" value="TreeGrafter"/>
</dbReference>
<dbReference type="Proteomes" id="UP000031972">
    <property type="component" value="Unassembled WGS sequence"/>
</dbReference>
<dbReference type="EMBL" id="JXRR01000001">
    <property type="protein sequence ID" value="KIL52709.1"/>
    <property type="molecule type" value="Genomic_DNA"/>
</dbReference>
<gene>
    <name evidence="3" type="ORF">KR50_00380</name>
</gene>
<dbReference type="RefSeq" id="WP_041053392.1">
    <property type="nucleotide sequence ID" value="NZ_JXRR01000001.1"/>
</dbReference>
<dbReference type="PATRIC" id="fig|220754.4.peg.37"/>
<dbReference type="InterPro" id="IPR001387">
    <property type="entry name" value="Cro/C1-type_HTH"/>
</dbReference>
<sequence>MNELGDRIKKLRKERGMTLVDVAGEQLTKGMLSLIENGKAKPSMDSLTHIASQLGLDVHILLEERSSEEIKQLLVHIEDLIEVAENEFSMEKIKRSIEKIYSKIQPVYEQKLPMTYETGRLYEIGGRCLFVLEKFNEGNDAIRESIRIYESLSLYNQALKAKILFLHADMKVGHFQDALDHLLTFKKEYKDENIVLEPVVQIELDYAELIILYGLGEYSRGKEVLDRLIKFSKKKRVYYLMDDIYRLAAFNALVNKDEESFKHYLLKSRQFALFTDNEETIGYALFIEAHYHNEFTKNHEQALTILTDLNDFIGKIGEEMGGNYYLEKGKAYYGKGMVDEALEQFALFEHPSYAVHPFDLAMVYTIDSYRALCFDQKGQREKAISYAEKAVKQLSSLPYTPYHEFAEETLARILN</sequence>
<dbReference type="SUPFAM" id="SSF48452">
    <property type="entry name" value="TPR-like"/>
    <property type="match status" value="1"/>
</dbReference>
<dbReference type="SUPFAM" id="SSF47413">
    <property type="entry name" value="lambda repressor-like DNA-binding domains"/>
    <property type="match status" value="1"/>
</dbReference>
<dbReference type="InterPro" id="IPR050807">
    <property type="entry name" value="TransReg_Diox_bact_type"/>
</dbReference>
<dbReference type="SMART" id="SM00530">
    <property type="entry name" value="HTH_XRE"/>
    <property type="match status" value="1"/>
</dbReference>
<organism evidence="3 4">
    <name type="scientific">Jeotgalibacillus campisalis</name>
    <dbReference type="NCBI Taxonomy" id="220754"/>
    <lineage>
        <taxon>Bacteria</taxon>
        <taxon>Bacillati</taxon>
        <taxon>Bacillota</taxon>
        <taxon>Bacilli</taxon>
        <taxon>Bacillales</taxon>
        <taxon>Caryophanaceae</taxon>
        <taxon>Jeotgalibacillus</taxon>
    </lineage>
</organism>
<reference evidence="3 4" key="1">
    <citation type="submission" date="2015-01" db="EMBL/GenBank/DDBJ databases">
        <title>Jeotgalibacillus campisalis genome sequencing.</title>
        <authorList>
            <person name="Goh K.M."/>
            <person name="Chan K.-G."/>
            <person name="Yaakop A.S."/>
            <person name="Ee R."/>
            <person name="Gan H.M."/>
            <person name="Chan C.S."/>
        </authorList>
    </citation>
    <scope>NUCLEOTIDE SEQUENCE [LARGE SCALE GENOMIC DNA]</scope>
    <source>
        <strain evidence="3 4">SF-57</strain>
    </source>
</reference>
<keyword evidence="1" id="KW-0238">DNA-binding</keyword>
<dbReference type="PROSITE" id="PS50943">
    <property type="entry name" value="HTH_CROC1"/>
    <property type="match status" value="1"/>
</dbReference>
<dbReference type="GO" id="GO:0003700">
    <property type="term" value="F:DNA-binding transcription factor activity"/>
    <property type="evidence" value="ECO:0007669"/>
    <property type="project" value="TreeGrafter"/>
</dbReference>
<evidence type="ECO:0000313" key="4">
    <source>
        <dbReference type="Proteomes" id="UP000031972"/>
    </source>
</evidence>
<feature type="domain" description="HTH cro/C1-type" evidence="2">
    <location>
        <begin position="8"/>
        <end position="61"/>
    </location>
</feature>
<evidence type="ECO:0000259" key="2">
    <source>
        <dbReference type="PROSITE" id="PS50943"/>
    </source>
</evidence>
<comment type="caution">
    <text evidence="3">The sequence shown here is derived from an EMBL/GenBank/DDBJ whole genome shotgun (WGS) entry which is preliminary data.</text>
</comment>
<protein>
    <recommendedName>
        <fullName evidence="2">HTH cro/C1-type domain-containing protein</fullName>
    </recommendedName>
</protein>
<dbReference type="Gene3D" id="1.25.40.10">
    <property type="entry name" value="Tetratricopeptide repeat domain"/>
    <property type="match status" value="2"/>
</dbReference>
<dbReference type="GO" id="GO:0003677">
    <property type="term" value="F:DNA binding"/>
    <property type="evidence" value="ECO:0007669"/>
    <property type="project" value="UniProtKB-KW"/>
</dbReference>
<dbReference type="PANTHER" id="PTHR46797:SF1">
    <property type="entry name" value="METHYLPHOSPHONATE SYNTHASE"/>
    <property type="match status" value="1"/>
</dbReference>
<name>A0A0C2SFK7_9BACL</name>
<dbReference type="OrthoDB" id="290878at2"/>
<evidence type="ECO:0000256" key="1">
    <source>
        <dbReference type="ARBA" id="ARBA00023125"/>
    </source>
</evidence>
<dbReference type="InterPro" id="IPR011990">
    <property type="entry name" value="TPR-like_helical_dom_sf"/>
</dbReference>
<evidence type="ECO:0000313" key="3">
    <source>
        <dbReference type="EMBL" id="KIL52709.1"/>
    </source>
</evidence>
<accession>A0A0C2SFK7</accession>